<name>A0A0F9RPZ0_9ZZZZ</name>
<evidence type="ECO:0008006" key="2">
    <source>
        <dbReference type="Google" id="ProtNLM"/>
    </source>
</evidence>
<dbReference type="AlphaFoldDB" id="A0A0F9RPZ0"/>
<organism evidence="1">
    <name type="scientific">marine sediment metagenome</name>
    <dbReference type="NCBI Taxonomy" id="412755"/>
    <lineage>
        <taxon>unclassified sequences</taxon>
        <taxon>metagenomes</taxon>
        <taxon>ecological metagenomes</taxon>
    </lineage>
</organism>
<dbReference type="EMBL" id="LAZR01002672">
    <property type="protein sequence ID" value="KKN27046.1"/>
    <property type="molecule type" value="Genomic_DNA"/>
</dbReference>
<proteinExistence type="predicted"/>
<reference evidence="1" key="1">
    <citation type="journal article" date="2015" name="Nature">
        <title>Complex archaea that bridge the gap between prokaryotes and eukaryotes.</title>
        <authorList>
            <person name="Spang A."/>
            <person name="Saw J.H."/>
            <person name="Jorgensen S.L."/>
            <person name="Zaremba-Niedzwiedzka K."/>
            <person name="Martijn J."/>
            <person name="Lind A.E."/>
            <person name="van Eijk R."/>
            <person name="Schleper C."/>
            <person name="Guy L."/>
            <person name="Ettema T.J."/>
        </authorList>
    </citation>
    <scope>NUCLEOTIDE SEQUENCE</scope>
</reference>
<sequence length="94" mass="10281">MRAKAELAKVTRHITDSDLVLIKLLGLPDKVLSTALKLDNGASIRMKISRLAVKLGVENRTAILIRALQLGLVTPSQLVYRDFDVGANIEKNTS</sequence>
<evidence type="ECO:0000313" key="1">
    <source>
        <dbReference type="EMBL" id="KKN27046.1"/>
    </source>
</evidence>
<protein>
    <recommendedName>
        <fullName evidence="2">HTH luxR-type domain-containing protein</fullName>
    </recommendedName>
</protein>
<gene>
    <name evidence="1" type="ORF">LCGC14_0868540</name>
</gene>
<accession>A0A0F9RPZ0</accession>
<comment type="caution">
    <text evidence="1">The sequence shown here is derived from an EMBL/GenBank/DDBJ whole genome shotgun (WGS) entry which is preliminary data.</text>
</comment>